<protein>
    <submittedName>
        <fullName evidence="2">Uncharacterized protein</fullName>
    </submittedName>
</protein>
<feature type="region of interest" description="Disordered" evidence="1">
    <location>
        <begin position="206"/>
        <end position="237"/>
    </location>
</feature>
<organism evidence="2 3">
    <name type="scientific">Pseudoduganella violacea</name>
    <dbReference type="NCBI Taxonomy" id="1715466"/>
    <lineage>
        <taxon>Bacteria</taxon>
        <taxon>Pseudomonadati</taxon>
        <taxon>Pseudomonadota</taxon>
        <taxon>Betaproteobacteria</taxon>
        <taxon>Burkholderiales</taxon>
        <taxon>Oxalobacteraceae</taxon>
        <taxon>Telluria group</taxon>
        <taxon>Pseudoduganella</taxon>
    </lineage>
</organism>
<dbReference type="AlphaFoldDB" id="A0A7W5FWD1"/>
<reference evidence="2 3" key="1">
    <citation type="submission" date="2020-08" db="EMBL/GenBank/DDBJ databases">
        <title>Genomic Encyclopedia of Type Strains, Phase III (KMG-III): the genomes of soil and plant-associated and newly described type strains.</title>
        <authorList>
            <person name="Whitman W."/>
        </authorList>
    </citation>
    <scope>NUCLEOTIDE SEQUENCE [LARGE SCALE GENOMIC DNA]</scope>
    <source>
        <strain evidence="2 3">CECT 8897</strain>
    </source>
</reference>
<feature type="compositionally biased region" description="Low complexity" evidence="1">
    <location>
        <begin position="226"/>
        <end position="237"/>
    </location>
</feature>
<proteinExistence type="predicted"/>
<evidence type="ECO:0000313" key="3">
    <source>
        <dbReference type="Proteomes" id="UP000541535"/>
    </source>
</evidence>
<gene>
    <name evidence="2" type="ORF">FHS03_004224</name>
</gene>
<keyword evidence="3" id="KW-1185">Reference proteome</keyword>
<feature type="compositionally biased region" description="Pro residues" evidence="1">
    <location>
        <begin position="212"/>
        <end position="222"/>
    </location>
</feature>
<accession>A0A7W5FWD1</accession>
<comment type="caution">
    <text evidence="2">The sequence shown here is derived from an EMBL/GenBank/DDBJ whole genome shotgun (WGS) entry which is preliminary data.</text>
</comment>
<dbReference type="RefSeq" id="WP_183442879.1">
    <property type="nucleotide sequence ID" value="NZ_JACHXD010000014.1"/>
</dbReference>
<evidence type="ECO:0000256" key="1">
    <source>
        <dbReference type="SAM" id="MobiDB-lite"/>
    </source>
</evidence>
<sequence>MSLFQRLRRGLAAHDDQAASARLGKDVLAMRLAGGSIVPPDCTAVILGESGQARRLPEFRAGGAAQRLVCGEKESAWCFHPGPYSVDLAPFALAPELGLRLGFVVDAPDPRVSQQRFDLFLSSEGGQGEALSVQAFAAAVQDSLRLALAQGRLELPPCTSAEEWTAFRAGLNELLYIRFGITVEDCMPVDLGDGIDFAAILRARASADAAPRPEPQPEPQPEPVRQEPATAAGPASAALPASSVTSAVSASIPAPRAPAEAPCAGDDAAALRRLFLELPALSGGLRMLDLPQGQGLFLVHQGLLQRLALLALDVNTMPALAMAAPGQHLPAARQRRRSGGTLQAVTALDEAWGLLARLKLAAADAMPTLLDDADRILANMELSLEQRRAAQDGPEAPGAARIYELPRIEPSL</sequence>
<evidence type="ECO:0000313" key="2">
    <source>
        <dbReference type="EMBL" id="MBB3121148.1"/>
    </source>
</evidence>
<dbReference type="Proteomes" id="UP000541535">
    <property type="component" value="Unassembled WGS sequence"/>
</dbReference>
<dbReference type="EMBL" id="JACHXD010000014">
    <property type="protein sequence ID" value="MBB3121148.1"/>
    <property type="molecule type" value="Genomic_DNA"/>
</dbReference>
<name>A0A7W5FWD1_9BURK</name>